<dbReference type="InterPro" id="IPR016064">
    <property type="entry name" value="NAD/diacylglycerol_kinase_sf"/>
</dbReference>
<dbReference type="GO" id="GO:0016301">
    <property type="term" value="F:kinase activity"/>
    <property type="evidence" value="ECO:0007669"/>
    <property type="project" value="UniProtKB-KW"/>
</dbReference>
<evidence type="ECO:0000313" key="2">
    <source>
        <dbReference type="EMBL" id="RWR33869.1"/>
    </source>
</evidence>
<sequence>MPPTADPPTADHCDLSRCKVALILNPRAGKRDARGRVDHIRSRIEPAARDFAVYQMRKGMDFAETARTAIREGADIVAAFGGDGTQSAVAGALAGTGVAMAVLPGGTFNYFARELGVGDSLDQALDALIAGRVRSRDLGAVNDRIFLNNASFGVYPEILERREGIYRRWGRSRIAAYWSVLVALWELNAPLRLSLTVDGKTREVSTPLAFAARSAFQLESLGLEGAGAVRNGHFALFLARRKSRPALMLASLRLAFGKVARGEDFDLVISDEMLIETGKTRKLIAFDGEKARLTGPFRLRILPGALRVIQPAEAE</sequence>
<dbReference type="PROSITE" id="PS50146">
    <property type="entry name" value="DAGK"/>
    <property type="match status" value="1"/>
</dbReference>
<keyword evidence="2" id="KW-0418">Kinase</keyword>
<gene>
    <name evidence="2" type="ORF">D2T29_06315</name>
</gene>
<dbReference type="InterPro" id="IPR050187">
    <property type="entry name" value="Lipid_Phosphate_FormReg"/>
</dbReference>
<dbReference type="Proteomes" id="UP000284451">
    <property type="component" value="Unassembled WGS sequence"/>
</dbReference>
<dbReference type="InterPro" id="IPR017438">
    <property type="entry name" value="ATP-NAD_kinase_N"/>
</dbReference>
<name>A0A443KMH1_9RHOB</name>
<dbReference type="Gene3D" id="2.60.200.40">
    <property type="match status" value="1"/>
</dbReference>
<dbReference type="PANTHER" id="PTHR12358">
    <property type="entry name" value="SPHINGOSINE KINASE"/>
    <property type="match status" value="1"/>
</dbReference>
<dbReference type="EMBL" id="SAUY01000004">
    <property type="protein sequence ID" value="RWR33869.1"/>
    <property type="molecule type" value="Genomic_DNA"/>
</dbReference>
<dbReference type="PANTHER" id="PTHR12358:SF54">
    <property type="entry name" value="SPHINGOSINE KINASE RELATED PROTEIN"/>
    <property type="match status" value="1"/>
</dbReference>
<proteinExistence type="predicted"/>
<organism evidence="2 3">
    <name type="scientific">Paenirhodobacter populi</name>
    <dbReference type="NCBI Taxonomy" id="2306993"/>
    <lineage>
        <taxon>Bacteria</taxon>
        <taxon>Pseudomonadati</taxon>
        <taxon>Pseudomonadota</taxon>
        <taxon>Alphaproteobacteria</taxon>
        <taxon>Rhodobacterales</taxon>
        <taxon>Rhodobacter group</taxon>
        <taxon>Paenirhodobacter</taxon>
    </lineage>
</organism>
<dbReference type="SMART" id="SM00046">
    <property type="entry name" value="DAGKc"/>
    <property type="match status" value="1"/>
</dbReference>
<evidence type="ECO:0000259" key="1">
    <source>
        <dbReference type="PROSITE" id="PS50146"/>
    </source>
</evidence>
<feature type="domain" description="DAGKc" evidence="1">
    <location>
        <begin position="15"/>
        <end position="145"/>
    </location>
</feature>
<comment type="caution">
    <text evidence="2">The sequence shown here is derived from an EMBL/GenBank/DDBJ whole genome shotgun (WGS) entry which is preliminary data.</text>
</comment>
<protein>
    <submittedName>
        <fullName evidence="2">Diacylglycerol kinase</fullName>
    </submittedName>
</protein>
<dbReference type="Pfam" id="PF00781">
    <property type="entry name" value="DAGK_cat"/>
    <property type="match status" value="1"/>
</dbReference>
<evidence type="ECO:0000313" key="3">
    <source>
        <dbReference type="Proteomes" id="UP000284451"/>
    </source>
</evidence>
<dbReference type="InterPro" id="IPR001206">
    <property type="entry name" value="Diacylglycerol_kinase_cat_dom"/>
</dbReference>
<dbReference type="RefSeq" id="WP_128231766.1">
    <property type="nucleotide sequence ID" value="NZ_SAUY01000004.1"/>
</dbReference>
<dbReference type="AlphaFoldDB" id="A0A443KMH1"/>
<accession>A0A443KMH1</accession>
<keyword evidence="2" id="KW-0808">Transferase</keyword>
<dbReference type="SUPFAM" id="SSF111331">
    <property type="entry name" value="NAD kinase/diacylglycerol kinase-like"/>
    <property type="match status" value="1"/>
</dbReference>
<reference evidence="2 3" key="1">
    <citation type="submission" date="2019-01" db="EMBL/GenBank/DDBJ databases">
        <title>Sinorhodobacter populi sp. nov. isolated from the symptomatic bark tissue of Populus euramericana canker.</title>
        <authorList>
            <person name="Xu G."/>
        </authorList>
    </citation>
    <scope>NUCLEOTIDE SEQUENCE [LARGE SCALE GENOMIC DNA]</scope>
    <source>
        <strain evidence="2 3">07D10-4-3</strain>
    </source>
</reference>
<reference evidence="2 3" key="2">
    <citation type="submission" date="2019-01" db="EMBL/GenBank/DDBJ databases">
        <authorList>
            <person name="Li Y."/>
        </authorList>
    </citation>
    <scope>NUCLEOTIDE SEQUENCE [LARGE SCALE GENOMIC DNA]</scope>
    <source>
        <strain evidence="2 3">07D10-4-3</strain>
    </source>
</reference>
<dbReference type="Gene3D" id="3.40.50.10330">
    <property type="entry name" value="Probable inorganic polyphosphate/atp-NAD kinase, domain 1"/>
    <property type="match status" value="1"/>
</dbReference>